<dbReference type="RefSeq" id="WP_206574109.1">
    <property type="nucleotide sequence ID" value="NZ_JAFKCV010000006.1"/>
</dbReference>
<organism evidence="2 3">
    <name type="scientific">Bowmanella dokdonensis</name>
    <dbReference type="NCBI Taxonomy" id="751969"/>
    <lineage>
        <taxon>Bacteria</taxon>
        <taxon>Pseudomonadati</taxon>
        <taxon>Pseudomonadota</taxon>
        <taxon>Gammaproteobacteria</taxon>
        <taxon>Alteromonadales</taxon>
        <taxon>Alteromonadaceae</taxon>
        <taxon>Bowmanella</taxon>
    </lineage>
</organism>
<evidence type="ECO:0000256" key="1">
    <source>
        <dbReference type="SAM" id="SignalP"/>
    </source>
</evidence>
<feature type="signal peptide" evidence="1">
    <location>
        <begin position="1"/>
        <end position="19"/>
    </location>
</feature>
<accession>A0A939DQD8</accession>
<proteinExistence type="predicted"/>
<evidence type="ECO:0000313" key="3">
    <source>
        <dbReference type="Proteomes" id="UP000664654"/>
    </source>
</evidence>
<keyword evidence="3" id="KW-1185">Reference proteome</keyword>
<reference evidence="2" key="1">
    <citation type="submission" date="2021-03" db="EMBL/GenBank/DDBJ databases">
        <title>novel species isolated from a fishpond in China.</title>
        <authorList>
            <person name="Lu H."/>
            <person name="Cai Z."/>
        </authorList>
    </citation>
    <scope>NUCLEOTIDE SEQUENCE</scope>
    <source>
        <strain evidence="2">JCM 30855</strain>
    </source>
</reference>
<dbReference type="Proteomes" id="UP000664654">
    <property type="component" value="Unassembled WGS sequence"/>
</dbReference>
<keyword evidence="1" id="KW-0732">Signal</keyword>
<feature type="chain" id="PRO_5037459894" description="DUF4440 domain-containing protein" evidence="1">
    <location>
        <begin position="20"/>
        <end position="170"/>
    </location>
</feature>
<evidence type="ECO:0000313" key="2">
    <source>
        <dbReference type="EMBL" id="MBN7826001.1"/>
    </source>
</evidence>
<sequence length="170" mass="19307">MPLSLRLMLLGMLSLSAAADQQTLDRANDALWNSLPNQPGKKPDISTLRSLFGEKAQVMGGRYRDGQPLFSQTSASDFIHSQDREKQYGFYECEVSRQAEVFDRFAAVVSIVESRTDPLQPEPDFTGINSIQWYRGENGWAIQSLYYHLEAPEQSLTSKPYARRPCLNRQ</sequence>
<protein>
    <recommendedName>
        <fullName evidence="4">DUF4440 domain-containing protein</fullName>
    </recommendedName>
</protein>
<gene>
    <name evidence="2" type="ORF">J0A66_12255</name>
</gene>
<dbReference type="EMBL" id="JAFKCV010000006">
    <property type="protein sequence ID" value="MBN7826001.1"/>
    <property type="molecule type" value="Genomic_DNA"/>
</dbReference>
<dbReference type="AlphaFoldDB" id="A0A939DQD8"/>
<comment type="caution">
    <text evidence="2">The sequence shown here is derived from an EMBL/GenBank/DDBJ whole genome shotgun (WGS) entry which is preliminary data.</text>
</comment>
<evidence type="ECO:0008006" key="4">
    <source>
        <dbReference type="Google" id="ProtNLM"/>
    </source>
</evidence>
<name>A0A939DQD8_9ALTE</name>